<evidence type="ECO:0000313" key="3">
    <source>
        <dbReference type="EMBL" id="APX14272.1"/>
    </source>
</evidence>
<keyword evidence="2" id="KW-0732">Signal</keyword>
<evidence type="ECO:0000256" key="1">
    <source>
        <dbReference type="SAM" id="Coils"/>
    </source>
</evidence>
<reference evidence="3 4" key="1">
    <citation type="submission" date="2017-01" db="EMBL/GenBank/DDBJ databases">
        <title>Complete genome of Tateyamaria omphalii DOK1-4 isolated from seawater in Dokdo.</title>
        <authorList>
            <person name="Kim J.H."/>
            <person name="Chi W.-J."/>
        </authorList>
    </citation>
    <scope>NUCLEOTIDE SEQUENCE [LARGE SCALE GENOMIC DNA]</scope>
    <source>
        <strain evidence="3 4">DOK1-4</strain>
        <plasmid evidence="3 4">pDOK1-4-5</plasmid>
    </source>
</reference>
<keyword evidence="4" id="KW-1185">Reference proteome</keyword>
<feature type="chain" id="PRO_5012433344" evidence="2">
    <location>
        <begin position="18"/>
        <end position="266"/>
    </location>
</feature>
<dbReference type="EMBL" id="CP019317">
    <property type="protein sequence ID" value="APX14272.1"/>
    <property type="molecule type" value="Genomic_DNA"/>
</dbReference>
<keyword evidence="3" id="KW-0614">Plasmid</keyword>
<sequence length="266" mass="29355">MSCATLVWFLIGSSVFAQNSFIDDLRVVPTVVCAEVPVLERLKYDDCIIPYFQTDLPAYLEELVTARQARLQAERDRVWDWLELLPKPNCENVPSQERPKFFFHCDPPDISVDLVGSLQARLESLKADRNMMAERINQLRVKYDQLVAERGPTPSGVNAREIQVLTETLQALDQTLVRVGLIEQLTDALAAKPDLPPIEKLSFAQVSSDLALYVSQHAGSVALGTAGTAGQTVIKIETAGLAPRNVIIVHPVLGLGYTSQSDLDAE</sequence>
<proteinExistence type="predicted"/>
<evidence type="ECO:0000313" key="4">
    <source>
        <dbReference type="Proteomes" id="UP000186336"/>
    </source>
</evidence>
<keyword evidence="1" id="KW-0175">Coiled coil</keyword>
<organism evidence="3 4">
    <name type="scientific">Tateyamaria omphalii</name>
    <dbReference type="NCBI Taxonomy" id="299262"/>
    <lineage>
        <taxon>Bacteria</taxon>
        <taxon>Pseudomonadati</taxon>
        <taxon>Pseudomonadota</taxon>
        <taxon>Alphaproteobacteria</taxon>
        <taxon>Rhodobacterales</taxon>
        <taxon>Roseobacteraceae</taxon>
        <taxon>Tateyamaria</taxon>
    </lineage>
</organism>
<dbReference type="Proteomes" id="UP000186336">
    <property type="component" value="Plasmid pDOK1-4-5"/>
</dbReference>
<dbReference type="AlphaFoldDB" id="A0A1P8N1V6"/>
<feature type="coiled-coil region" evidence="1">
    <location>
        <begin position="122"/>
        <end position="149"/>
    </location>
</feature>
<accession>A0A1P8N1V6</accession>
<gene>
    <name evidence="3" type="ORF">BWR18_20705</name>
</gene>
<geneLocation type="plasmid" evidence="3 4">
    <name>pDOK1-4-5</name>
</geneLocation>
<evidence type="ECO:0000256" key="2">
    <source>
        <dbReference type="SAM" id="SignalP"/>
    </source>
</evidence>
<name>A0A1P8N1V6_9RHOB</name>
<dbReference type="KEGG" id="tom:BWR18_20705"/>
<protein>
    <submittedName>
        <fullName evidence="3">Uncharacterized protein</fullName>
    </submittedName>
</protein>
<feature type="signal peptide" evidence="2">
    <location>
        <begin position="1"/>
        <end position="17"/>
    </location>
</feature>